<name>A0A9P9BIW3_9PEZI</name>
<reference evidence="3" key="1">
    <citation type="journal article" date="2021" name="Nat. Commun.">
        <title>Genetic determinants of endophytism in the Arabidopsis root mycobiome.</title>
        <authorList>
            <person name="Mesny F."/>
            <person name="Miyauchi S."/>
            <person name="Thiergart T."/>
            <person name="Pickel B."/>
            <person name="Atanasova L."/>
            <person name="Karlsson M."/>
            <person name="Huettel B."/>
            <person name="Barry K.W."/>
            <person name="Haridas S."/>
            <person name="Chen C."/>
            <person name="Bauer D."/>
            <person name="Andreopoulos W."/>
            <person name="Pangilinan J."/>
            <person name="LaButti K."/>
            <person name="Riley R."/>
            <person name="Lipzen A."/>
            <person name="Clum A."/>
            <person name="Drula E."/>
            <person name="Henrissat B."/>
            <person name="Kohler A."/>
            <person name="Grigoriev I.V."/>
            <person name="Martin F.M."/>
            <person name="Hacquard S."/>
        </authorList>
    </citation>
    <scope>NUCLEOTIDE SEQUENCE</scope>
    <source>
        <strain evidence="3">MPI-CAGE-CH-0230</strain>
    </source>
</reference>
<dbReference type="AlphaFoldDB" id="A0A9P9BIW3"/>
<dbReference type="RefSeq" id="XP_046008216.1">
    <property type="nucleotide sequence ID" value="XM_046148692.1"/>
</dbReference>
<keyword evidence="2" id="KW-0472">Membrane</keyword>
<feature type="region of interest" description="Disordered" evidence="1">
    <location>
        <begin position="254"/>
        <end position="339"/>
    </location>
</feature>
<comment type="caution">
    <text evidence="3">The sequence shown here is derived from an EMBL/GenBank/DDBJ whole genome shotgun (WGS) entry which is preliminary data.</text>
</comment>
<feature type="compositionally biased region" description="Low complexity" evidence="1">
    <location>
        <begin position="256"/>
        <end position="265"/>
    </location>
</feature>
<organism evidence="3 4">
    <name type="scientific">Microdochium trichocladiopsis</name>
    <dbReference type="NCBI Taxonomy" id="1682393"/>
    <lineage>
        <taxon>Eukaryota</taxon>
        <taxon>Fungi</taxon>
        <taxon>Dikarya</taxon>
        <taxon>Ascomycota</taxon>
        <taxon>Pezizomycotina</taxon>
        <taxon>Sordariomycetes</taxon>
        <taxon>Xylariomycetidae</taxon>
        <taxon>Xylariales</taxon>
        <taxon>Microdochiaceae</taxon>
        <taxon>Microdochium</taxon>
    </lineage>
</organism>
<accession>A0A9P9BIW3</accession>
<keyword evidence="2" id="KW-0812">Transmembrane</keyword>
<protein>
    <recommendedName>
        <fullName evidence="5">Cytochrome b561 domain-containing protein</fullName>
    </recommendedName>
</protein>
<dbReference type="Proteomes" id="UP000756346">
    <property type="component" value="Unassembled WGS sequence"/>
</dbReference>
<feature type="transmembrane region" description="Helical" evidence="2">
    <location>
        <begin position="40"/>
        <end position="60"/>
    </location>
</feature>
<evidence type="ECO:0000256" key="1">
    <source>
        <dbReference type="SAM" id="MobiDB-lite"/>
    </source>
</evidence>
<sequence>MFAMVGLFPATLILDAMNRLAATTGMPIHNSARLARGMKVVQGAVIPVLMIAGLVLGIVTTGNSRHFRTPHGILGLVLTILSLAHSALAVTRGRRMSPTHDNPDLCNGNQSLSPHQKRVDPTASSDRSVTPSNSPPRTSAATMAAAPPLPTSLTSLLFTLLVVGLLFATWITGLDDLRTMSLCIVQATSLTLVAAVAAILNGLCDAAVVAVGLEWWLSQRTVMAVARGIGNDVKGGQRADSGHEHGAPAALVPSTSAASAGAGQRAQERRLHQPKISIAGFNGHRARTQGGNVHGSYHDAGKGQDDMANGRHNGAIERDKPGANQIGFAVSSSPDEDDVRFREKGFF</sequence>
<evidence type="ECO:0000256" key="2">
    <source>
        <dbReference type="SAM" id="Phobius"/>
    </source>
</evidence>
<evidence type="ECO:0008006" key="5">
    <source>
        <dbReference type="Google" id="ProtNLM"/>
    </source>
</evidence>
<feature type="transmembrane region" description="Helical" evidence="2">
    <location>
        <begin position="153"/>
        <end position="171"/>
    </location>
</feature>
<gene>
    <name evidence="3" type="ORF">B0I36DRAFT_163603</name>
</gene>
<dbReference type="OrthoDB" id="5148443at2759"/>
<evidence type="ECO:0000313" key="4">
    <source>
        <dbReference type="Proteomes" id="UP000756346"/>
    </source>
</evidence>
<feature type="compositionally biased region" description="Basic and acidic residues" evidence="1">
    <location>
        <begin position="296"/>
        <end position="321"/>
    </location>
</feature>
<dbReference type="EMBL" id="JAGTJQ010000009">
    <property type="protein sequence ID" value="KAH7024668.1"/>
    <property type="molecule type" value="Genomic_DNA"/>
</dbReference>
<feature type="compositionally biased region" description="Polar residues" evidence="1">
    <location>
        <begin position="122"/>
        <end position="132"/>
    </location>
</feature>
<proteinExistence type="predicted"/>
<feature type="transmembrane region" description="Helical" evidence="2">
    <location>
        <begin position="192"/>
        <end position="217"/>
    </location>
</feature>
<keyword evidence="2" id="KW-1133">Transmembrane helix</keyword>
<keyword evidence="4" id="KW-1185">Reference proteome</keyword>
<feature type="region of interest" description="Disordered" evidence="1">
    <location>
        <begin position="94"/>
        <end position="143"/>
    </location>
</feature>
<feature type="transmembrane region" description="Helical" evidence="2">
    <location>
        <begin position="72"/>
        <end position="90"/>
    </location>
</feature>
<evidence type="ECO:0000313" key="3">
    <source>
        <dbReference type="EMBL" id="KAH7024668.1"/>
    </source>
</evidence>
<dbReference type="GeneID" id="70178238"/>